<gene>
    <name evidence="8" type="ORF">CUROG_03730</name>
</gene>
<dbReference type="RefSeq" id="WP_236640632.1">
    <property type="nucleotide sequence ID" value="NZ_CP045032.1"/>
</dbReference>
<keyword evidence="5" id="KW-0175">Coiled coil</keyword>
<keyword evidence="2" id="KW-0645">Protease</keyword>
<evidence type="ECO:0000256" key="2">
    <source>
        <dbReference type="ARBA" id="ARBA00022670"/>
    </source>
</evidence>
<evidence type="ECO:0000256" key="4">
    <source>
        <dbReference type="ARBA" id="ARBA00022807"/>
    </source>
</evidence>
<evidence type="ECO:0000313" key="8">
    <source>
        <dbReference type="EMBL" id="QFQ02125.1"/>
    </source>
</evidence>
<dbReference type="PANTHER" id="PTHR47359:SF3">
    <property type="entry name" value="NLP_P60 DOMAIN-CONTAINING PROTEIN-RELATED"/>
    <property type="match status" value="1"/>
</dbReference>
<comment type="similarity">
    <text evidence="1">Belongs to the peptidase C40 family.</text>
</comment>
<dbReference type="EC" id="3.4.-.-" evidence="8"/>
<sequence length="385" mass="40644" precursor="true">MSTSSLRVRRPVSRLIGASILSIAVGTATAPVVSADPAPATQDQASADGSLTDQQIDELLSAPIPEDFDGLLAHMKNISHAAGATNEEVTQIGIDLKKAKGQVDEANKAVGDSQRRAEDAQRKLEVSRTEVSGVAQAVYRGATIDPVSVVAGASGPQAAIERNSYMVSLEDSNNRQLDGLDKNLLEAVQATSDANRAKFRADFRVNDLNARQKKLDGRSAKLDDLKNKVMDIVDGFSPEDRQRWVDSNGPIDVDVETFLRDLKAPGGGQISADLSGVVAAAMSKLGSPYGWGAAGPDQFDCSGLMFWAYQQMGKTIPRTSQAQLSGGTSVSMDALQPGDIVAYYPGATHVGMYIGNGQVVHASDYGIPVQVVPVDSMPAVGAARY</sequence>
<dbReference type="Proteomes" id="UP000326711">
    <property type="component" value="Chromosome"/>
</dbReference>
<dbReference type="KEGG" id="cuo:CUROG_03730"/>
<name>A0A5J6Z8W6_9CORY</name>
<feature type="coiled-coil region" evidence="5">
    <location>
        <begin position="96"/>
        <end position="123"/>
    </location>
</feature>
<dbReference type="GO" id="GO:0008234">
    <property type="term" value="F:cysteine-type peptidase activity"/>
    <property type="evidence" value="ECO:0007669"/>
    <property type="project" value="UniProtKB-KW"/>
</dbReference>
<dbReference type="Pfam" id="PF00877">
    <property type="entry name" value="NLPC_P60"/>
    <property type="match status" value="1"/>
</dbReference>
<dbReference type="Gene3D" id="3.90.1720.10">
    <property type="entry name" value="endopeptidase domain like (from Nostoc punctiforme)"/>
    <property type="match status" value="1"/>
</dbReference>
<evidence type="ECO:0000259" key="7">
    <source>
        <dbReference type="PROSITE" id="PS51935"/>
    </source>
</evidence>
<keyword evidence="3 8" id="KW-0378">Hydrolase</keyword>
<evidence type="ECO:0000313" key="9">
    <source>
        <dbReference type="Proteomes" id="UP000326711"/>
    </source>
</evidence>
<evidence type="ECO:0000256" key="3">
    <source>
        <dbReference type="ARBA" id="ARBA00022801"/>
    </source>
</evidence>
<dbReference type="InterPro" id="IPR038765">
    <property type="entry name" value="Papain-like_cys_pep_sf"/>
</dbReference>
<dbReference type="AlphaFoldDB" id="A0A5J6Z8W6"/>
<dbReference type="Gene3D" id="6.10.250.3150">
    <property type="match status" value="1"/>
</dbReference>
<dbReference type="GO" id="GO:0006508">
    <property type="term" value="P:proteolysis"/>
    <property type="evidence" value="ECO:0007669"/>
    <property type="project" value="UniProtKB-KW"/>
</dbReference>
<evidence type="ECO:0000256" key="5">
    <source>
        <dbReference type="SAM" id="Coils"/>
    </source>
</evidence>
<accession>A0A5J6Z8W6</accession>
<feature type="domain" description="NlpC/P60" evidence="7">
    <location>
        <begin position="271"/>
        <end position="385"/>
    </location>
</feature>
<feature type="signal peptide" evidence="6">
    <location>
        <begin position="1"/>
        <end position="30"/>
    </location>
</feature>
<evidence type="ECO:0000256" key="6">
    <source>
        <dbReference type="SAM" id="SignalP"/>
    </source>
</evidence>
<dbReference type="EMBL" id="CP045032">
    <property type="protein sequence ID" value="QFQ02125.1"/>
    <property type="molecule type" value="Genomic_DNA"/>
</dbReference>
<dbReference type="PANTHER" id="PTHR47359">
    <property type="entry name" value="PEPTIDOGLYCAN DL-ENDOPEPTIDASE CWLO"/>
    <property type="match status" value="1"/>
</dbReference>
<dbReference type="InterPro" id="IPR051794">
    <property type="entry name" value="PG_Endopeptidase_C40"/>
</dbReference>
<keyword evidence="4" id="KW-0788">Thiol protease</keyword>
<keyword evidence="6" id="KW-0732">Signal</keyword>
<dbReference type="PROSITE" id="PS51935">
    <property type="entry name" value="NLPC_P60"/>
    <property type="match status" value="1"/>
</dbReference>
<evidence type="ECO:0000256" key="1">
    <source>
        <dbReference type="ARBA" id="ARBA00007074"/>
    </source>
</evidence>
<organism evidence="8 9">
    <name type="scientific">Corynebacterium urogenitale</name>
    <dbReference type="NCBI Taxonomy" id="2487892"/>
    <lineage>
        <taxon>Bacteria</taxon>
        <taxon>Bacillati</taxon>
        <taxon>Actinomycetota</taxon>
        <taxon>Actinomycetes</taxon>
        <taxon>Mycobacteriales</taxon>
        <taxon>Corynebacteriaceae</taxon>
        <taxon>Corynebacterium</taxon>
    </lineage>
</organism>
<keyword evidence="9" id="KW-1185">Reference proteome</keyword>
<feature type="chain" id="PRO_5039101566" evidence="6">
    <location>
        <begin position="31"/>
        <end position="385"/>
    </location>
</feature>
<protein>
    <submittedName>
        <fullName evidence="8">Putative endopeptidase</fullName>
        <ecNumber evidence="8">3.4.-.-</ecNumber>
    </submittedName>
</protein>
<proteinExistence type="inferred from homology"/>
<dbReference type="SUPFAM" id="SSF54001">
    <property type="entry name" value="Cysteine proteinases"/>
    <property type="match status" value="1"/>
</dbReference>
<reference evidence="9" key="1">
    <citation type="submission" date="2019-10" db="EMBL/GenBank/DDBJ databases">
        <title>Complete genome sequence of Corynebacterium urogenitalis DSM 108747, isolated from the genital tract of a cow.</title>
        <authorList>
            <person name="Ruckert C."/>
            <person name="Ballas P."/>
            <person name="Wagener K."/>
            <person name="Drillich M."/>
            <person name="Kaempfer P."/>
            <person name="Busse H.-J."/>
            <person name="Ehling-Schulz M."/>
        </authorList>
    </citation>
    <scope>NUCLEOTIDE SEQUENCE [LARGE SCALE GENOMIC DNA]</scope>
    <source>
        <strain evidence="9">LMM 1652</strain>
    </source>
</reference>
<dbReference type="InterPro" id="IPR000064">
    <property type="entry name" value="NLP_P60_dom"/>
</dbReference>